<dbReference type="EnsemblMetazoa" id="AAEL003131-RB">
    <property type="protein sequence ID" value="AAEL003131-PB"/>
    <property type="gene ID" value="AAEL003131"/>
</dbReference>
<dbReference type="OrthoDB" id="6478865at2759"/>
<dbReference type="SUPFAM" id="SSF48726">
    <property type="entry name" value="Immunoglobulin"/>
    <property type="match status" value="1"/>
</dbReference>
<dbReference type="AlphaFoldDB" id="A0A6I8T7N0"/>
<reference evidence="1 2" key="1">
    <citation type="submission" date="2017-06" db="EMBL/GenBank/DDBJ databases">
        <title>Aedes aegypti genome working group (AGWG) sequencing and assembly.</title>
        <authorList>
            <consortium name="Aedes aegypti Genome Working Group (AGWG)"/>
            <person name="Matthews B.J."/>
        </authorList>
    </citation>
    <scope>NUCLEOTIDE SEQUENCE [LARGE SCALE GENOMIC DNA]</scope>
    <source>
        <strain evidence="1 2">LVP_AGWG</strain>
    </source>
</reference>
<proteinExistence type="predicted"/>
<dbReference type="PANTHER" id="PTHR21261:SF2">
    <property type="entry name" value="GH04238P-RELATED"/>
    <property type="match status" value="1"/>
</dbReference>
<protein>
    <submittedName>
        <fullName evidence="1">Uncharacterized protein</fullName>
    </submittedName>
</protein>
<gene>
    <name evidence="1" type="primary">5577223</name>
</gene>
<evidence type="ECO:0000313" key="2">
    <source>
        <dbReference type="Proteomes" id="UP000008820"/>
    </source>
</evidence>
<dbReference type="PROSITE" id="PS50835">
    <property type="entry name" value="IG_LIKE"/>
    <property type="match status" value="1"/>
</dbReference>
<dbReference type="Proteomes" id="UP000008820">
    <property type="component" value="Chromosome 3"/>
</dbReference>
<dbReference type="InterPro" id="IPR013783">
    <property type="entry name" value="Ig-like_fold"/>
</dbReference>
<keyword evidence="2" id="KW-1185">Reference proteome</keyword>
<dbReference type="InterPro" id="IPR036179">
    <property type="entry name" value="Ig-like_dom_sf"/>
</dbReference>
<sequence length="353" mass="40657">MNGINSFTCVLLIIICALFRVYTSVHITNLDVPRTYILEREEFLNAFSAGHRHPLVHIESESDDDDSSSSSSSTATPTIAYTNYTATSNISSNSNEGKSFHEIKPLIMDCQYEIKANECGFVLKWYFNRKLIYQWIPARNPVGMNQFKSELRTNYSMSDLANYKYRALVIQNPKLNHSGEYMCSVQTYESFDRKAARFQIVVPEKRLLLHYENDVEKENMLLIKCSVFMIYPEPNLVLVVSGDLLLVSSRTVVVSDRHRMYNKTIYGLIDKHLLISPTSIGCVLTVSGSSYVRKRETIYYDTTQLTRWSRLRMDEQGRFEISDCSGRSDVSFAMMVIALCLIYNWCSRKNIKI</sequence>
<reference evidence="1" key="2">
    <citation type="submission" date="2020-05" db="UniProtKB">
        <authorList>
            <consortium name="EnsemblMetazoa"/>
        </authorList>
    </citation>
    <scope>IDENTIFICATION</scope>
    <source>
        <strain evidence="1">LVP_AGWG</strain>
    </source>
</reference>
<dbReference type="PANTHER" id="PTHR21261">
    <property type="entry name" value="BEAT PROTEIN"/>
    <property type="match status" value="1"/>
</dbReference>
<dbReference type="Gene3D" id="2.60.40.10">
    <property type="entry name" value="Immunoglobulins"/>
    <property type="match status" value="1"/>
</dbReference>
<dbReference type="InterPro" id="IPR007110">
    <property type="entry name" value="Ig-like_dom"/>
</dbReference>
<organism evidence="1 2">
    <name type="scientific">Aedes aegypti</name>
    <name type="common">Yellowfever mosquito</name>
    <name type="synonym">Culex aegypti</name>
    <dbReference type="NCBI Taxonomy" id="7159"/>
    <lineage>
        <taxon>Eukaryota</taxon>
        <taxon>Metazoa</taxon>
        <taxon>Ecdysozoa</taxon>
        <taxon>Arthropoda</taxon>
        <taxon>Hexapoda</taxon>
        <taxon>Insecta</taxon>
        <taxon>Pterygota</taxon>
        <taxon>Neoptera</taxon>
        <taxon>Endopterygota</taxon>
        <taxon>Diptera</taxon>
        <taxon>Nematocera</taxon>
        <taxon>Culicoidea</taxon>
        <taxon>Culicidae</taxon>
        <taxon>Culicinae</taxon>
        <taxon>Aedini</taxon>
        <taxon>Aedes</taxon>
        <taxon>Stegomyia</taxon>
    </lineage>
</organism>
<accession>A0A6I8T7N0</accession>
<dbReference type="InParanoid" id="A0A6I8T7N0"/>
<name>A0A6I8T7N0_AEDAE</name>
<evidence type="ECO:0000313" key="1">
    <source>
        <dbReference type="EnsemblMetazoa" id="AAEL003131-PB"/>
    </source>
</evidence>